<dbReference type="PANTHER" id="PTHR33446:SF2">
    <property type="entry name" value="PROTEIN TONB"/>
    <property type="match status" value="1"/>
</dbReference>
<evidence type="ECO:0000256" key="1">
    <source>
        <dbReference type="ARBA" id="ARBA00004383"/>
    </source>
</evidence>
<keyword evidence="4" id="KW-1003">Cell membrane</keyword>
<dbReference type="PROSITE" id="PS51257">
    <property type="entry name" value="PROKAR_LIPOPROTEIN"/>
    <property type="match status" value="1"/>
</dbReference>
<dbReference type="RefSeq" id="WP_395417047.1">
    <property type="nucleotide sequence ID" value="NZ_JBIPKE010000015.1"/>
</dbReference>
<reference evidence="11 12" key="1">
    <citation type="journal article" date="2013" name="Int. J. Syst. Evol. Microbiol.">
        <title>Marinoscillum luteum sp. nov., isolated from marine sediment.</title>
        <authorList>
            <person name="Cha I.T."/>
            <person name="Park S.J."/>
            <person name="Kim S.J."/>
            <person name="Kim J.G."/>
            <person name="Jung M.Y."/>
            <person name="Shin K.S."/>
            <person name="Kwon K.K."/>
            <person name="Yang S.H."/>
            <person name="Seo Y.S."/>
            <person name="Rhee S.K."/>
        </authorList>
    </citation>
    <scope>NUCLEOTIDE SEQUENCE [LARGE SCALE GENOMIC DNA]</scope>
    <source>
        <strain evidence="11 12">KCTC 23939</strain>
    </source>
</reference>
<gene>
    <name evidence="11" type="ORF">ACHKAR_08560</name>
</gene>
<proteinExistence type="inferred from homology"/>
<keyword evidence="6" id="KW-0812">Transmembrane</keyword>
<name>A0ABW7N7D8_9BACT</name>
<dbReference type="NCBIfam" id="TIGR01352">
    <property type="entry name" value="tonB_Cterm"/>
    <property type="match status" value="1"/>
</dbReference>
<keyword evidence="7" id="KW-0653">Protein transport</keyword>
<dbReference type="InterPro" id="IPR006260">
    <property type="entry name" value="TonB/TolA_C"/>
</dbReference>
<evidence type="ECO:0000256" key="7">
    <source>
        <dbReference type="ARBA" id="ARBA00022927"/>
    </source>
</evidence>
<keyword evidence="9" id="KW-0472">Membrane</keyword>
<dbReference type="Proteomes" id="UP001610063">
    <property type="component" value="Unassembled WGS sequence"/>
</dbReference>
<evidence type="ECO:0000313" key="11">
    <source>
        <dbReference type="EMBL" id="MFH6983486.1"/>
    </source>
</evidence>
<keyword evidence="5" id="KW-0997">Cell inner membrane</keyword>
<comment type="similarity">
    <text evidence="2">Belongs to the TonB family.</text>
</comment>
<keyword evidence="3" id="KW-0813">Transport</keyword>
<keyword evidence="12" id="KW-1185">Reference proteome</keyword>
<evidence type="ECO:0000256" key="2">
    <source>
        <dbReference type="ARBA" id="ARBA00006555"/>
    </source>
</evidence>
<organism evidence="11 12">
    <name type="scientific">Marinoscillum luteum</name>
    <dbReference type="NCBI Taxonomy" id="861051"/>
    <lineage>
        <taxon>Bacteria</taxon>
        <taxon>Pseudomonadati</taxon>
        <taxon>Bacteroidota</taxon>
        <taxon>Cytophagia</taxon>
        <taxon>Cytophagales</taxon>
        <taxon>Reichenbachiellaceae</taxon>
        <taxon>Marinoscillum</taxon>
    </lineage>
</organism>
<dbReference type="InterPro" id="IPR037682">
    <property type="entry name" value="TonB_C"/>
</dbReference>
<evidence type="ECO:0000313" key="12">
    <source>
        <dbReference type="Proteomes" id="UP001610063"/>
    </source>
</evidence>
<dbReference type="Pfam" id="PF03544">
    <property type="entry name" value="TonB_C"/>
    <property type="match status" value="1"/>
</dbReference>
<dbReference type="Gene3D" id="3.30.1150.10">
    <property type="match status" value="1"/>
</dbReference>
<evidence type="ECO:0000256" key="9">
    <source>
        <dbReference type="ARBA" id="ARBA00023136"/>
    </source>
</evidence>
<dbReference type="PROSITE" id="PS52015">
    <property type="entry name" value="TONB_CTD"/>
    <property type="match status" value="1"/>
</dbReference>
<evidence type="ECO:0000256" key="6">
    <source>
        <dbReference type="ARBA" id="ARBA00022692"/>
    </source>
</evidence>
<comment type="caution">
    <text evidence="11">The sequence shown here is derived from an EMBL/GenBank/DDBJ whole genome shotgun (WGS) entry which is preliminary data.</text>
</comment>
<dbReference type="EMBL" id="JBIPKE010000015">
    <property type="protein sequence ID" value="MFH6983486.1"/>
    <property type="molecule type" value="Genomic_DNA"/>
</dbReference>
<evidence type="ECO:0000256" key="5">
    <source>
        <dbReference type="ARBA" id="ARBA00022519"/>
    </source>
</evidence>
<evidence type="ECO:0000259" key="10">
    <source>
        <dbReference type="PROSITE" id="PS52015"/>
    </source>
</evidence>
<dbReference type="InterPro" id="IPR051045">
    <property type="entry name" value="TonB-dependent_transducer"/>
</dbReference>
<evidence type="ECO:0000256" key="4">
    <source>
        <dbReference type="ARBA" id="ARBA00022475"/>
    </source>
</evidence>
<evidence type="ECO:0000256" key="8">
    <source>
        <dbReference type="ARBA" id="ARBA00022989"/>
    </source>
</evidence>
<dbReference type="SUPFAM" id="SSF74653">
    <property type="entry name" value="TolA/TonB C-terminal domain"/>
    <property type="match status" value="1"/>
</dbReference>
<keyword evidence="8" id="KW-1133">Transmembrane helix</keyword>
<evidence type="ECO:0000256" key="3">
    <source>
        <dbReference type="ARBA" id="ARBA00022448"/>
    </source>
</evidence>
<comment type="subcellular location">
    <subcellularLocation>
        <location evidence="1">Cell inner membrane</location>
        <topology evidence="1">Single-pass membrane protein</topology>
        <orientation evidence="1">Periplasmic side</orientation>
    </subcellularLocation>
</comment>
<protein>
    <submittedName>
        <fullName evidence="11">Energy transducer TonB</fullName>
    </submittedName>
</protein>
<dbReference type="PANTHER" id="PTHR33446">
    <property type="entry name" value="PROTEIN TONB-RELATED"/>
    <property type="match status" value="1"/>
</dbReference>
<sequence>MRKYLTIGALGLLLVFVQGCGTEGKEKATTPMTTAERHAQVEKERVLLAEKRKAELAELIATSQYYEGTTGNRVYYKAEIDPAYVGGEAALKAFLKENLEFPAAAKRADMEGTVFVDFIVSKRGEVTGVTASEDTYEEVDDLLRGEALRVVNLMPDWTPGKQNGEAVDVKFSVPITFLIQ</sequence>
<feature type="domain" description="TonB C-terminal" evidence="10">
    <location>
        <begin position="86"/>
        <end position="180"/>
    </location>
</feature>
<accession>A0ABW7N7D8</accession>